<dbReference type="EMBL" id="ASWO01000007">
    <property type="protein sequence ID" value="EOT82985.1"/>
    <property type="molecule type" value="Genomic_DNA"/>
</dbReference>
<dbReference type="GO" id="GO:0015031">
    <property type="term" value="P:protein transport"/>
    <property type="evidence" value="ECO:0007669"/>
    <property type="project" value="InterPro"/>
</dbReference>
<dbReference type="PATRIC" id="fig|1140003.3.peg.1914"/>
<dbReference type="AlphaFoldDB" id="S0KME1"/>
<reference evidence="1 2" key="1">
    <citation type="submission" date="2013-03" db="EMBL/GenBank/DDBJ databases">
        <title>The Genome Sequence of Enterococcus sulfureus ATCC_49903 (PacBio/Illumina hybrid assembly).</title>
        <authorList>
            <consortium name="The Broad Institute Genomics Platform"/>
            <consortium name="The Broad Institute Genome Sequencing Center for Infectious Disease"/>
            <person name="Earl A."/>
            <person name="Russ C."/>
            <person name="Gilmore M."/>
            <person name="Surin D."/>
            <person name="Walker B."/>
            <person name="Young S."/>
            <person name="Zeng Q."/>
            <person name="Gargeya S."/>
            <person name="Fitzgerald M."/>
            <person name="Haas B."/>
            <person name="Abouelleil A."/>
            <person name="Allen A.W."/>
            <person name="Alvarado L."/>
            <person name="Arachchi H.M."/>
            <person name="Berlin A.M."/>
            <person name="Chapman S.B."/>
            <person name="Gainer-Dewar J."/>
            <person name="Goldberg J."/>
            <person name="Griggs A."/>
            <person name="Gujja S."/>
            <person name="Hansen M."/>
            <person name="Howarth C."/>
            <person name="Imamovic A."/>
            <person name="Ireland A."/>
            <person name="Larimer J."/>
            <person name="McCowan C."/>
            <person name="Murphy C."/>
            <person name="Pearson M."/>
            <person name="Poon T.W."/>
            <person name="Priest M."/>
            <person name="Roberts A."/>
            <person name="Saif S."/>
            <person name="Shea T."/>
            <person name="Sisk P."/>
            <person name="Sykes S."/>
            <person name="Wortman J."/>
            <person name="Nusbaum C."/>
            <person name="Birren B."/>
        </authorList>
    </citation>
    <scope>NUCLEOTIDE SEQUENCE [LARGE SCALE GENOMIC DNA]</scope>
    <source>
        <strain evidence="1 2">ATCC 49903</strain>
    </source>
</reference>
<protein>
    <submittedName>
        <fullName evidence="1">Accessory Sec system protein Asp1</fullName>
    </submittedName>
</protein>
<dbReference type="Pfam" id="PF16993">
    <property type="entry name" value="Asp1"/>
    <property type="match status" value="1"/>
</dbReference>
<dbReference type="eggNOG" id="ENOG502ZBRM">
    <property type="taxonomic scope" value="Bacteria"/>
</dbReference>
<sequence length="535" mass="62578">MVYFIPHWSTKERILDEDRVLNILNLFQENKLEAHLIVVEYLPYFRYLLNDYRLHDIQVLSLFDILQQVEIETGFPMTVEDLSFESSVEQIYTPYGITLIKDRMSYGEVRFEEHGFVQSVQYPRSATCLCTELYDDRGFLSSIIFSDRTGEKQKQEFYNPLGKCVMTEYFGSDAHIELYHFEQLGLKQARYLSFSEIFAELFNQGLVDFGQSSLIFDSWGFSLDILERLTISQPIMSIFSTEKELNQYTEKQLAILFSKSKVIITDSRQKKSELLHIKEQQRIIGGDIVDIPMYPTRLALGNSNSVERLMIYWKDHHAHQEEEFLVHLLTNLLIQEVSYGLIVEVSSLLQEQKIEVMQKQLIDAHFNVDSDSAEFRKVAAYLQAKDTNTLMKAQADSVKELKLLPIWRQYVQAVELYERIEFRINPNIKQVQTDLSIARLYLDVNQKPDLQKQSFAVNAGIPLILKEESDYVIHMENGYNVDHISEVSEILTFYMNGLKNWNETLVKNVAMIETHSSYNLLEKWRKLFDDGTEKN</sequence>
<dbReference type="STRING" id="1140003.OMY_01985"/>
<evidence type="ECO:0000313" key="2">
    <source>
        <dbReference type="Proteomes" id="UP000015961"/>
    </source>
</evidence>
<dbReference type="InterPro" id="IPR022372">
    <property type="entry name" value="Accessory_SS_Asp1"/>
</dbReference>
<proteinExistence type="predicted"/>
<accession>S0KME1</accession>
<gene>
    <name evidence="1" type="ORF">I573_02098</name>
</gene>
<name>S0KME1_9ENTE</name>
<comment type="caution">
    <text evidence="1">The sequence shown here is derived from an EMBL/GenBank/DDBJ whole genome shotgun (WGS) entry which is preliminary data.</text>
</comment>
<keyword evidence="2" id="KW-1185">Reference proteome</keyword>
<dbReference type="OrthoDB" id="9767875at2"/>
<dbReference type="Proteomes" id="UP000015961">
    <property type="component" value="Unassembled WGS sequence"/>
</dbReference>
<organism evidence="1 2">
    <name type="scientific">Enterococcus sulfureus ATCC 49903</name>
    <dbReference type="NCBI Taxonomy" id="1140003"/>
    <lineage>
        <taxon>Bacteria</taxon>
        <taxon>Bacillati</taxon>
        <taxon>Bacillota</taxon>
        <taxon>Bacilli</taxon>
        <taxon>Lactobacillales</taxon>
        <taxon>Enterococcaceae</taxon>
        <taxon>Enterococcus</taxon>
    </lineage>
</organism>
<evidence type="ECO:0000313" key="1">
    <source>
        <dbReference type="EMBL" id="EOT82985.1"/>
    </source>
</evidence>
<dbReference type="NCBIfam" id="TIGR03713">
    <property type="entry name" value="acc_sec_asp1"/>
    <property type="match status" value="1"/>
</dbReference>
<dbReference type="RefSeq" id="WP_016186417.1">
    <property type="nucleotide sequence ID" value="NZ_ASWO01000007.1"/>
</dbReference>